<keyword evidence="7" id="KW-0539">Nucleus</keyword>
<proteinExistence type="predicted"/>
<sequence length="957" mass="106765">MNYHDTDDGSEEDTGQDQLTGNRKRSSRACDQCRKTKSKCERGPTDAQCKSCALAGTACTFLGPSYKRGPPKGYIHAIEQRWHQVESLLGALIQCRDPKVQDLVQTMRQDELAREIIDRVDMGPYGPSGRQTDGATKEDIFSSILRSNESTLGSRDSSRSRRQSRVSREIVSSSKDRGLSVVPTKEWQDRLADRLAAISARTSMTGYGASSSGGPGYHSSSPFESSGVRLAQRRRLGDSPVSPGVPQPPNWSEMYTFDSDVRDRDNIEPSTEAMGELSLDEHQEVRFHGKTSGLHLLRRNDRTDDRIEGGIWYVSEVLNVYRKLPMARVWPQAKNQVVASPSAQEDDVEVTMPPQDVQDELLELFFSYIHPIFPTIHKDRFLSEYNLRKSGASSKGSPSENSTGTPKPESSQKVNNLLLLSIFAITARFRDDAPAPSSLNGKMWEAGCEYCDDALKILTRTFHRSQPSTVQSLLLLGYREFGIGSMEHGWLYIGMAIRMAIDLGLNCDPGSWKIHGHMLFAPEEIQTRRQIWWTCMLADRYASMYMGRPIMIRDSDHDTHLPELDSVKQPWQPSPPLNVSYPPMPSRSMAAFRAQCRLCMLQHLSCSCTCSSTPGLIVGSIVTDIYPVREPPSATKRACLEELENALHRWYLDMPDNLQFDLASSTRPIPPPHVLILHVRYWGAVLLLHRAFRVTEHGQSTIGGKAFDLAQGAASHVSAIINLIRERYSLRRTSPFLTAYLLASGIMHILTLTVRPSNLQASLGLRQCLTALNEMQVVWPSASRAWDLLDGVKLGYEKAVSIPHTRGEGTERKRDLENAFGPEDQKNSDYLQREAFGTYGNTRQEPSPQNGMRDLSQRIMAHMLGLDIPGIEPSTSFYPGYEWWPRGMQEPTGDVFGQPAQLQQMPASARPNGVAAGPAGGEQFSNSQLGWIQQGGTNPEVFSGYGYDFPNANQYGI</sequence>
<evidence type="ECO:0000256" key="1">
    <source>
        <dbReference type="ARBA" id="ARBA00004123"/>
    </source>
</evidence>
<evidence type="ECO:0000259" key="9">
    <source>
        <dbReference type="PROSITE" id="PS50048"/>
    </source>
</evidence>
<dbReference type="GO" id="GO:0006351">
    <property type="term" value="P:DNA-templated transcription"/>
    <property type="evidence" value="ECO:0007669"/>
    <property type="project" value="InterPro"/>
</dbReference>
<dbReference type="GO" id="GO:0003677">
    <property type="term" value="F:DNA binding"/>
    <property type="evidence" value="ECO:0007669"/>
    <property type="project" value="UniProtKB-KW"/>
</dbReference>
<dbReference type="SUPFAM" id="SSF57701">
    <property type="entry name" value="Zn2/Cys6 DNA-binding domain"/>
    <property type="match status" value="1"/>
</dbReference>
<dbReference type="InterPro" id="IPR051615">
    <property type="entry name" value="Transcr_Regulatory_Elem"/>
</dbReference>
<evidence type="ECO:0000256" key="2">
    <source>
        <dbReference type="ARBA" id="ARBA00022723"/>
    </source>
</evidence>
<feature type="region of interest" description="Disordered" evidence="8">
    <location>
        <begin position="205"/>
        <end position="230"/>
    </location>
</feature>
<dbReference type="InterPro" id="IPR001138">
    <property type="entry name" value="Zn2Cys6_DnaBD"/>
</dbReference>
<feature type="region of interest" description="Disordered" evidence="8">
    <location>
        <begin position="1"/>
        <end position="25"/>
    </location>
</feature>
<reference evidence="10 11" key="1">
    <citation type="journal article" date="2010" name="Nat. Biotechnol.">
        <title>Genome sequence of the model mushroom Schizophyllum commune.</title>
        <authorList>
            <person name="Ohm R.A."/>
            <person name="de Jong J.F."/>
            <person name="Lugones L.G."/>
            <person name="Aerts A."/>
            <person name="Kothe E."/>
            <person name="Stajich J.E."/>
            <person name="de Vries R.P."/>
            <person name="Record E."/>
            <person name="Levasseur A."/>
            <person name="Baker S.E."/>
            <person name="Bartholomew K.A."/>
            <person name="Coutinho P.M."/>
            <person name="Erdmann S."/>
            <person name="Fowler T.J."/>
            <person name="Gathman A.C."/>
            <person name="Lombard V."/>
            <person name="Henrissat B."/>
            <person name="Knabe N."/>
            <person name="Kuees U."/>
            <person name="Lilly W.W."/>
            <person name="Lindquist E."/>
            <person name="Lucas S."/>
            <person name="Magnuson J.K."/>
            <person name="Piumi F."/>
            <person name="Raudaskoski M."/>
            <person name="Salamov A."/>
            <person name="Schmutz J."/>
            <person name="Schwarze F.W.M.R."/>
            <person name="vanKuyk P.A."/>
            <person name="Horton J.S."/>
            <person name="Grigoriev I.V."/>
            <person name="Woesten H.A.B."/>
        </authorList>
    </citation>
    <scope>NUCLEOTIDE SEQUENCE [LARGE SCALE GENOMIC DNA]</scope>
    <source>
        <strain evidence="11">H4-8 / FGSC 9210</strain>
    </source>
</reference>
<comment type="subcellular location">
    <subcellularLocation>
        <location evidence="1">Nucleus</location>
    </subcellularLocation>
</comment>
<dbReference type="InterPro" id="IPR036864">
    <property type="entry name" value="Zn2-C6_fun-type_DNA-bd_sf"/>
</dbReference>
<feature type="region of interest" description="Disordered" evidence="8">
    <location>
        <begin position="145"/>
        <end position="182"/>
    </location>
</feature>
<dbReference type="PROSITE" id="PS50048">
    <property type="entry name" value="ZN2_CY6_FUNGAL_2"/>
    <property type="match status" value="1"/>
</dbReference>
<dbReference type="EMBL" id="GL377302">
    <property type="protein sequence ID" value="EFJ02411.1"/>
    <property type="molecule type" value="Genomic_DNA"/>
</dbReference>
<evidence type="ECO:0000256" key="8">
    <source>
        <dbReference type="SAM" id="MobiDB-lite"/>
    </source>
</evidence>
<evidence type="ECO:0000256" key="7">
    <source>
        <dbReference type="ARBA" id="ARBA00023242"/>
    </source>
</evidence>
<dbReference type="InParanoid" id="D8PQC3"/>
<dbReference type="Pfam" id="PF00172">
    <property type="entry name" value="Zn_clus"/>
    <property type="match status" value="1"/>
</dbReference>
<feature type="domain" description="Zn(2)-C6 fungal-type" evidence="9">
    <location>
        <begin position="29"/>
        <end position="61"/>
    </location>
</feature>
<feature type="compositionally biased region" description="Polar residues" evidence="8">
    <location>
        <begin position="391"/>
        <end position="412"/>
    </location>
</feature>
<feature type="region of interest" description="Disordered" evidence="8">
    <location>
        <begin position="235"/>
        <end position="254"/>
    </location>
</feature>
<dbReference type="VEuPathDB" id="FungiDB:SCHCODRAFT_02611397"/>
<feature type="region of interest" description="Disordered" evidence="8">
    <location>
        <begin position="390"/>
        <end position="412"/>
    </location>
</feature>
<dbReference type="SMART" id="SM00066">
    <property type="entry name" value="GAL4"/>
    <property type="match status" value="1"/>
</dbReference>
<gene>
    <name evidence="10" type="ORF">SCHCODRAFT_73210</name>
</gene>
<accession>D8PQC3</accession>
<evidence type="ECO:0000256" key="5">
    <source>
        <dbReference type="ARBA" id="ARBA00023125"/>
    </source>
</evidence>
<dbReference type="PANTHER" id="PTHR31313">
    <property type="entry name" value="TY1 ENHANCER ACTIVATOR"/>
    <property type="match status" value="1"/>
</dbReference>
<dbReference type="GO" id="GO:0005634">
    <property type="term" value="C:nucleus"/>
    <property type="evidence" value="ECO:0007669"/>
    <property type="project" value="UniProtKB-SubCell"/>
</dbReference>
<organism evidence="11">
    <name type="scientific">Schizophyllum commune (strain H4-8 / FGSC 9210)</name>
    <name type="common">Split gill fungus</name>
    <dbReference type="NCBI Taxonomy" id="578458"/>
    <lineage>
        <taxon>Eukaryota</taxon>
        <taxon>Fungi</taxon>
        <taxon>Dikarya</taxon>
        <taxon>Basidiomycota</taxon>
        <taxon>Agaricomycotina</taxon>
        <taxon>Agaricomycetes</taxon>
        <taxon>Agaricomycetidae</taxon>
        <taxon>Agaricales</taxon>
        <taxon>Schizophyllaceae</taxon>
        <taxon>Schizophyllum</taxon>
    </lineage>
</organism>
<keyword evidence="11" id="KW-1185">Reference proteome</keyword>
<dbReference type="OMA" id="SMEQGWI"/>
<dbReference type="CDD" id="cd00067">
    <property type="entry name" value="GAL4"/>
    <property type="match status" value="1"/>
</dbReference>
<keyword evidence="5" id="KW-0238">DNA-binding</keyword>
<dbReference type="GO" id="GO:0008270">
    <property type="term" value="F:zinc ion binding"/>
    <property type="evidence" value="ECO:0007669"/>
    <property type="project" value="InterPro"/>
</dbReference>
<protein>
    <recommendedName>
        <fullName evidence="9">Zn(2)-C6 fungal-type domain-containing protein</fullName>
    </recommendedName>
</protein>
<dbReference type="SMART" id="SM00906">
    <property type="entry name" value="Fungal_trans"/>
    <property type="match status" value="1"/>
</dbReference>
<keyword evidence="4" id="KW-0805">Transcription regulation</keyword>
<evidence type="ECO:0000256" key="4">
    <source>
        <dbReference type="ARBA" id="ARBA00023015"/>
    </source>
</evidence>
<name>D8PQC3_SCHCM</name>
<dbReference type="Pfam" id="PF04082">
    <property type="entry name" value="Fungal_trans"/>
    <property type="match status" value="1"/>
</dbReference>
<dbReference type="FunCoup" id="D8PQC3">
    <property type="interactions" value="26"/>
</dbReference>
<dbReference type="Proteomes" id="UP000007431">
    <property type="component" value="Unassembled WGS sequence"/>
</dbReference>
<dbReference type="PANTHER" id="PTHR31313:SF78">
    <property type="entry name" value="TRANSCRIPTION FACTOR DOMAIN-CONTAINING PROTEIN"/>
    <property type="match status" value="1"/>
</dbReference>
<evidence type="ECO:0000256" key="6">
    <source>
        <dbReference type="ARBA" id="ARBA00023163"/>
    </source>
</evidence>
<dbReference type="InterPro" id="IPR007219">
    <property type="entry name" value="XnlR_reg_dom"/>
</dbReference>
<dbReference type="CDD" id="cd12148">
    <property type="entry name" value="fungal_TF_MHR"/>
    <property type="match status" value="1"/>
</dbReference>
<dbReference type="AlphaFoldDB" id="D8PQC3"/>
<dbReference type="Gene3D" id="4.10.240.10">
    <property type="entry name" value="Zn(2)-C6 fungal-type DNA-binding domain"/>
    <property type="match status" value="1"/>
</dbReference>
<keyword evidence="2" id="KW-0479">Metal-binding</keyword>
<evidence type="ECO:0000256" key="3">
    <source>
        <dbReference type="ARBA" id="ARBA00022833"/>
    </source>
</evidence>
<dbReference type="HOGENOM" id="CLU_004748_1_0_1"/>
<evidence type="ECO:0000313" key="11">
    <source>
        <dbReference type="Proteomes" id="UP000007431"/>
    </source>
</evidence>
<evidence type="ECO:0000313" key="10">
    <source>
        <dbReference type="EMBL" id="EFJ02411.1"/>
    </source>
</evidence>
<dbReference type="PROSITE" id="PS00463">
    <property type="entry name" value="ZN2_CY6_FUNGAL_1"/>
    <property type="match status" value="1"/>
</dbReference>
<dbReference type="GO" id="GO:0000981">
    <property type="term" value="F:DNA-binding transcription factor activity, RNA polymerase II-specific"/>
    <property type="evidence" value="ECO:0007669"/>
    <property type="project" value="InterPro"/>
</dbReference>
<dbReference type="eggNOG" id="ENOG502QV53">
    <property type="taxonomic scope" value="Eukaryota"/>
</dbReference>
<keyword evidence="6" id="KW-0804">Transcription</keyword>
<keyword evidence="3" id="KW-0862">Zinc</keyword>